<comment type="caution">
    <text evidence="2">The sequence shown here is derived from an EMBL/GenBank/DDBJ whole genome shotgun (WGS) entry which is preliminary data.</text>
</comment>
<dbReference type="Pfam" id="PF08241">
    <property type="entry name" value="Methyltransf_11"/>
    <property type="match status" value="1"/>
</dbReference>
<sequence length="287" mass="32160">MAFTLKIDHKTMAMSAIALTSGLAVYSTYKYYSLRRQKHKENVYESEKYLSEYLVFHYGSRQDLLPYSFGPHDSLDFPKKCADICMKNFTKKAGIPSRALDIGCAVGRSAFEMTKLFDEVIGIDYSQSFINACNQLKSKGKLSYSVVTGGDLRLPLEAVIDPSLQGDACNLSPNLGQFGCVLAANLVCRLHSPVDFLNRLASLVATDGVLVITSPYTFLPEFTPKDKWIGGFKDPDGREISCFDGLKQILAPAFELESDEDMPFFIRETARKNQWTVAHVTVWRRKS</sequence>
<dbReference type="AlphaFoldDB" id="A0AAD9KFK2"/>
<feature type="domain" description="Methyltransferase type 11" evidence="1">
    <location>
        <begin position="100"/>
        <end position="212"/>
    </location>
</feature>
<evidence type="ECO:0000313" key="2">
    <source>
        <dbReference type="EMBL" id="KAK2170703.1"/>
    </source>
</evidence>
<organism evidence="2 3">
    <name type="scientific">Paralvinella palmiformis</name>
    <dbReference type="NCBI Taxonomy" id="53620"/>
    <lineage>
        <taxon>Eukaryota</taxon>
        <taxon>Metazoa</taxon>
        <taxon>Spiralia</taxon>
        <taxon>Lophotrochozoa</taxon>
        <taxon>Annelida</taxon>
        <taxon>Polychaeta</taxon>
        <taxon>Sedentaria</taxon>
        <taxon>Canalipalpata</taxon>
        <taxon>Terebellida</taxon>
        <taxon>Terebelliformia</taxon>
        <taxon>Alvinellidae</taxon>
        <taxon>Paralvinella</taxon>
    </lineage>
</organism>
<dbReference type="GO" id="GO:0008757">
    <property type="term" value="F:S-adenosylmethionine-dependent methyltransferase activity"/>
    <property type="evidence" value="ECO:0007669"/>
    <property type="project" value="InterPro"/>
</dbReference>
<gene>
    <name evidence="2" type="ORF">LSH36_1g18005</name>
</gene>
<dbReference type="PANTHER" id="PTHR45445">
    <property type="match status" value="1"/>
</dbReference>
<evidence type="ECO:0000313" key="3">
    <source>
        <dbReference type="Proteomes" id="UP001208570"/>
    </source>
</evidence>
<accession>A0AAD9KFK2</accession>
<dbReference type="InterPro" id="IPR013216">
    <property type="entry name" value="Methyltransf_11"/>
</dbReference>
<keyword evidence="3" id="KW-1185">Reference proteome</keyword>
<evidence type="ECO:0000259" key="1">
    <source>
        <dbReference type="Pfam" id="PF08241"/>
    </source>
</evidence>
<reference evidence="2" key="1">
    <citation type="journal article" date="2023" name="Mol. Biol. Evol.">
        <title>Third-Generation Sequencing Reveals the Adaptive Role of the Epigenome in Three Deep-Sea Polychaetes.</title>
        <authorList>
            <person name="Perez M."/>
            <person name="Aroh O."/>
            <person name="Sun Y."/>
            <person name="Lan Y."/>
            <person name="Juniper S.K."/>
            <person name="Young C.R."/>
            <person name="Angers B."/>
            <person name="Qian P.Y."/>
        </authorList>
    </citation>
    <scope>NUCLEOTIDE SEQUENCE</scope>
    <source>
        <strain evidence="2">P08H-3</strain>
    </source>
</reference>
<dbReference type="Gene3D" id="3.40.50.150">
    <property type="entry name" value="Vaccinia Virus protein VP39"/>
    <property type="match status" value="1"/>
</dbReference>
<name>A0AAD9KFK2_9ANNE</name>
<dbReference type="InterPro" id="IPR029063">
    <property type="entry name" value="SAM-dependent_MTases_sf"/>
</dbReference>
<dbReference type="EMBL" id="JAODUP010000001">
    <property type="protein sequence ID" value="KAK2170703.1"/>
    <property type="molecule type" value="Genomic_DNA"/>
</dbReference>
<dbReference type="CDD" id="cd02440">
    <property type="entry name" value="AdoMet_MTases"/>
    <property type="match status" value="1"/>
</dbReference>
<dbReference type="Proteomes" id="UP001208570">
    <property type="component" value="Unassembled WGS sequence"/>
</dbReference>
<protein>
    <recommendedName>
        <fullName evidence="1">Methyltransferase type 11 domain-containing protein</fullName>
    </recommendedName>
</protein>
<proteinExistence type="predicted"/>
<dbReference type="PANTHER" id="PTHR45445:SF2">
    <property type="entry name" value="METHYLTRANSFERASE TYPE 11 DOMAIN-CONTAINING PROTEIN"/>
    <property type="match status" value="1"/>
</dbReference>
<dbReference type="InterPro" id="IPR027625">
    <property type="entry name" value="OvoA_Cterm"/>
</dbReference>
<dbReference type="SUPFAM" id="SSF53335">
    <property type="entry name" value="S-adenosyl-L-methionine-dependent methyltransferases"/>
    <property type="match status" value="1"/>
</dbReference>
<dbReference type="NCBIfam" id="TIGR04345">
    <property type="entry name" value="ovoA_Cterm"/>
    <property type="match status" value="1"/>
</dbReference>